<protein>
    <recommendedName>
        <fullName evidence="4">Glycosyl transferase family 2</fullName>
    </recommendedName>
</protein>
<sequence>MKSLGALVVSPAQCTVVTELMPGWGSLWAQRLRWQRGALENHGTDGTTPQTFRHWAQQRGIGYGVVALGAYLLLVLVMALSLDRWVWFPFWFGVGLLFMIERVLTVWRGGWRARLLGATLFPELLFSAFLCTVHTRGIVDIWLGREASRRHAPTPVAEPLDRPGAP</sequence>
<feature type="transmembrane region" description="Helical" evidence="1">
    <location>
        <begin position="61"/>
        <end position="80"/>
    </location>
</feature>
<evidence type="ECO:0000256" key="1">
    <source>
        <dbReference type="SAM" id="Phobius"/>
    </source>
</evidence>
<dbReference type="AlphaFoldDB" id="A0A1I3NJC4"/>
<dbReference type="RefSeq" id="WP_174813035.1">
    <property type="nucleotide sequence ID" value="NZ_BKAF01000022.1"/>
</dbReference>
<organism evidence="2 3">
    <name type="scientific">Nocardioides psychrotolerans</name>
    <dbReference type="NCBI Taxonomy" id="1005945"/>
    <lineage>
        <taxon>Bacteria</taxon>
        <taxon>Bacillati</taxon>
        <taxon>Actinomycetota</taxon>
        <taxon>Actinomycetes</taxon>
        <taxon>Propionibacteriales</taxon>
        <taxon>Nocardioidaceae</taxon>
        <taxon>Nocardioides</taxon>
    </lineage>
</organism>
<feature type="transmembrane region" description="Helical" evidence="1">
    <location>
        <begin position="85"/>
        <end position="104"/>
    </location>
</feature>
<dbReference type="EMBL" id="FOQG01000018">
    <property type="protein sequence ID" value="SFJ08846.1"/>
    <property type="molecule type" value="Genomic_DNA"/>
</dbReference>
<keyword evidence="1" id="KW-0472">Membrane</keyword>
<evidence type="ECO:0008006" key="4">
    <source>
        <dbReference type="Google" id="ProtNLM"/>
    </source>
</evidence>
<dbReference type="Proteomes" id="UP000198649">
    <property type="component" value="Unassembled WGS sequence"/>
</dbReference>
<reference evidence="2 3" key="1">
    <citation type="submission" date="2016-10" db="EMBL/GenBank/DDBJ databases">
        <authorList>
            <person name="de Groot N.N."/>
        </authorList>
    </citation>
    <scope>NUCLEOTIDE SEQUENCE [LARGE SCALE GENOMIC DNA]</scope>
    <source>
        <strain evidence="2 3">CGMCC 1.11156</strain>
    </source>
</reference>
<proteinExistence type="predicted"/>
<name>A0A1I3NJC4_9ACTN</name>
<keyword evidence="1" id="KW-0812">Transmembrane</keyword>
<keyword evidence="3" id="KW-1185">Reference proteome</keyword>
<evidence type="ECO:0000313" key="3">
    <source>
        <dbReference type="Proteomes" id="UP000198649"/>
    </source>
</evidence>
<gene>
    <name evidence="2" type="ORF">SAMN05216561_11811</name>
</gene>
<keyword evidence="1" id="KW-1133">Transmembrane helix</keyword>
<evidence type="ECO:0000313" key="2">
    <source>
        <dbReference type="EMBL" id="SFJ08846.1"/>
    </source>
</evidence>
<dbReference type="STRING" id="1005945.SAMN05216561_11811"/>
<accession>A0A1I3NJC4</accession>